<evidence type="ECO:0000256" key="6">
    <source>
        <dbReference type="SAM" id="SignalP"/>
    </source>
</evidence>
<keyword evidence="4" id="KW-0564">Palmitate</keyword>
<dbReference type="PROSITE" id="PS51318">
    <property type="entry name" value="TAT"/>
    <property type="match status" value="1"/>
</dbReference>
<dbReference type="EMBL" id="CP023694">
    <property type="protein sequence ID" value="QEV23071.1"/>
    <property type="molecule type" value="Genomic_DNA"/>
</dbReference>
<dbReference type="KEGG" id="scoe:CP976_02020"/>
<keyword evidence="5" id="KW-0449">Lipoprotein</keyword>
<dbReference type="InterPro" id="IPR006311">
    <property type="entry name" value="TAT_signal"/>
</dbReference>
<dbReference type="PANTHER" id="PTHR43649:SF33">
    <property type="entry name" value="POLYGALACTURONAN_RHAMNOGALACTURONAN-BINDING PROTEIN YTCQ"/>
    <property type="match status" value="1"/>
</dbReference>
<dbReference type="Gene3D" id="3.40.190.10">
    <property type="entry name" value="Periplasmic binding protein-like II"/>
    <property type="match status" value="1"/>
</dbReference>
<proteinExistence type="predicted"/>
<dbReference type="InterPro" id="IPR006059">
    <property type="entry name" value="SBP"/>
</dbReference>
<evidence type="ECO:0000256" key="5">
    <source>
        <dbReference type="ARBA" id="ARBA00023288"/>
    </source>
</evidence>
<evidence type="ECO:0000313" key="7">
    <source>
        <dbReference type="EMBL" id="QEV23071.1"/>
    </source>
</evidence>
<protein>
    <submittedName>
        <fullName evidence="7">Extracellular solute-binding protein</fullName>
    </submittedName>
</protein>
<dbReference type="RefSeq" id="WP_150478720.1">
    <property type="nucleotide sequence ID" value="NZ_BMTB01000008.1"/>
</dbReference>
<gene>
    <name evidence="7" type="ORF">CP976_02020</name>
</gene>
<dbReference type="PANTHER" id="PTHR43649">
    <property type="entry name" value="ARABINOSE-BINDING PROTEIN-RELATED"/>
    <property type="match status" value="1"/>
</dbReference>
<accession>A0A5J6HXH3</accession>
<dbReference type="GeneID" id="91414878"/>
<keyword evidence="2 6" id="KW-0732">Signal</keyword>
<dbReference type="InterPro" id="IPR050490">
    <property type="entry name" value="Bact_solute-bd_prot1"/>
</dbReference>
<evidence type="ECO:0000313" key="8">
    <source>
        <dbReference type="Proteomes" id="UP000326598"/>
    </source>
</evidence>
<reference evidence="7 8" key="1">
    <citation type="submission" date="2017-09" db="EMBL/GenBank/DDBJ databases">
        <authorList>
            <person name="Lee N."/>
            <person name="Cho B.-K."/>
        </authorList>
    </citation>
    <scope>NUCLEOTIDE SEQUENCE [LARGE SCALE GENOMIC DNA]</scope>
    <source>
        <strain evidence="7 8">ATCC 13740</strain>
    </source>
</reference>
<evidence type="ECO:0000256" key="1">
    <source>
        <dbReference type="ARBA" id="ARBA00022475"/>
    </source>
</evidence>
<dbReference type="SUPFAM" id="SSF53850">
    <property type="entry name" value="Periplasmic binding protein-like II"/>
    <property type="match status" value="1"/>
</dbReference>
<dbReference type="Proteomes" id="UP000326598">
    <property type="component" value="Chromosome"/>
</dbReference>
<keyword evidence="3" id="KW-0472">Membrane</keyword>
<feature type="signal peptide" evidence="6">
    <location>
        <begin position="1"/>
        <end position="29"/>
    </location>
</feature>
<name>A0A5J6HXH3_STRC4</name>
<evidence type="ECO:0000256" key="4">
    <source>
        <dbReference type="ARBA" id="ARBA00023139"/>
    </source>
</evidence>
<organism evidence="7 8">
    <name type="scientific">Streptomyces coeruleorubidus</name>
    <dbReference type="NCBI Taxonomy" id="116188"/>
    <lineage>
        <taxon>Bacteria</taxon>
        <taxon>Bacillati</taxon>
        <taxon>Actinomycetota</taxon>
        <taxon>Actinomycetes</taxon>
        <taxon>Kitasatosporales</taxon>
        <taxon>Streptomycetaceae</taxon>
        <taxon>Streptomyces</taxon>
    </lineage>
</organism>
<evidence type="ECO:0000256" key="2">
    <source>
        <dbReference type="ARBA" id="ARBA00022729"/>
    </source>
</evidence>
<evidence type="ECO:0000256" key="3">
    <source>
        <dbReference type="ARBA" id="ARBA00023136"/>
    </source>
</evidence>
<dbReference type="AlphaFoldDB" id="A0A5J6HXH3"/>
<feature type="chain" id="PRO_5038929240" evidence="6">
    <location>
        <begin position="30"/>
        <end position="450"/>
    </location>
</feature>
<sequence length="450" mass="49656">MNSSPPSRRSVLRWGAGAAGSLAALPALTACGQTVGAARATRQAPTRRGQKVKLVFWTWVPMQKTVDLWNRTHPDIQVEMQTIPQNVTGGYQKMHASLTAGNPPDLAQVEYHELPSFMLVNGLTNLSEYGADELRDSYVPWQWQQGVFDGEVYTVPQASGPMGLFYRRDLFAKWGIATPTTWAEFEAAARVVKARGNGARLCAFAPNQPSWFAAMCWQRGARWVRTEGDTWVVDMDDDLSREVAEYWERMVRDDLVFVEPDMSNAWYKHVQTGQISAWIGPQWGDALLRGNAPGTAGEWRVALLPQWEEGQKASANWGGSSTAILQGTRHPREALRFAHWINTDRRAVDLNVSVGYGWPAAAGIFRGSALDKPDPFFGGQRYNDVFTASDRAIDTSWKWSPTTDADFAQLQDAFGAAIDGEGSLTGALADAQKSTVDNLKAKGLTARSAR</sequence>
<keyword evidence="1" id="KW-1003">Cell membrane</keyword>
<dbReference type="Pfam" id="PF01547">
    <property type="entry name" value="SBP_bac_1"/>
    <property type="match status" value="1"/>
</dbReference>